<gene>
    <name evidence="1" type="ORF">MANES_12G081416v8</name>
</gene>
<dbReference type="EMBL" id="CM004398">
    <property type="protein sequence ID" value="KAG8642394.1"/>
    <property type="molecule type" value="Genomic_DNA"/>
</dbReference>
<organism evidence="1 2">
    <name type="scientific">Manihot esculenta</name>
    <name type="common">Cassava</name>
    <name type="synonym">Jatropha manihot</name>
    <dbReference type="NCBI Taxonomy" id="3983"/>
    <lineage>
        <taxon>Eukaryota</taxon>
        <taxon>Viridiplantae</taxon>
        <taxon>Streptophyta</taxon>
        <taxon>Embryophyta</taxon>
        <taxon>Tracheophyta</taxon>
        <taxon>Spermatophyta</taxon>
        <taxon>Magnoliopsida</taxon>
        <taxon>eudicotyledons</taxon>
        <taxon>Gunneridae</taxon>
        <taxon>Pentapetalae</taxon>
        <taxon>rosids</taxon>
        <taxon>fabids</taxon>
        <taxon>Malpighiales</taxon>
        <taxon>Euphorbiaceae</taxon>
        <taxon>Crotonoideae</taxon>
        <taxon>Manihoteae</taxon>
        <taxon>Manihot</taxon>
    </lineage>
</organism>
<protein>
    <submittedName>
        <fullName evidence="1">Uncharacterized protein</fullName>
    </submittedName>
</protein>
<sequence>MNGRSWILEDPSVPSQLQDPGMGRKRLCGAFNELKFQSFAVHTRDREAQEIGSCKEFLFWPWLMKITSA</sequence>
<keyword evidence="2" id="KW-1185">Reference proteome</keyword>
<comment type="caution">
    <text evidence="1">The sequence shown here is derived from an EMBL/GenBank/DDBJ whole genome shotgun (WGS) entry which is preliminary data.</text>
</comment>
<reference evidence="2" key="1">
    <citation type="journal article" date="2016" name="Nat. Biotechnol.">
        <title>Sequencing wild and cultivated cassava and related species reveals extensive interspecific hybridization and genetic diversity.</title>
        <authorList>
            <person name="Bredeson J.V."/>
            <person name="Lyons J.B."/>
            <person name="Prochnik S.E."/>
            <person name="Wu G.A."/>
            <person name="Ha C.M."/>
            <person name="Edsinger-Gonzales E."/>
            <person name="Grimwood J."/>
            <person name="Schmutz J."/>
            <person name="Rabbi I.Y."/>
            <person name="Egesi C."/>
            <person name="Nauluvula P."/>
            <person name="Lebot V."/>
            <person name="Ndunguru J."/>
            <person name="Mkamilo G."/>
            <person name="Bart R.S."/>
            <person name="Setter T.L."/>
            <person name="Gleadow R.M."/>
            <person name="Kulakow P."/>
            <person name="Ferguson M.E."/>
            <person name="Rounsley S."/>
            <person name="Rokhsar D.S."/>
        </authorList>
    </citation>
    <scope>NUCLEOTIDE SEQUENCE [LARGE SCALE GENOMIC DNA]</scope>
    <source>
        <strain evidence="2">cv. AM560-2</strain>
    </source>
</reference>
<dbReference type="Proteomes" id="UP000091857">
    <property type="component" value="Chromosome 12"/>
</dbReference>
<name>A0ACB7GPU4_MANES</name>
<proteinExistence type="predicted"/>
<evidence type="ECO:0000313" key="2">
    <source>
        <dbReference type="Proteomes" id="UP000091857"/>
    </source>
</evidence>
<accession>A0ACB7GPU4</accession>
<evidence type="ECO:0000313" key="1">
    <source>
        <dbReference type="EMBL" id="KAG8642394.1"/>
    </source>
</evidence>